<dbReference type="InterPro" id="IPR057661">
    <property type="entry name" value="RsdA/BaiN/AoA(So)_Rossmann"/>
</dbReference>
<dbReference type="EMBL" id="FWWV01000001">
    <property type="protein sequence ID" value="SMB78809.1"/>
    <property type="molecule type" value="Genomic_DNA"/>
</dbReference>
<dbReference type="InterPro" id="IPR023166">
    <property type="entry name" value="BaiN-like_dom_sf"/>
</dbReference>
<dbReference type="Pfam" id="PF22780">
    <property type="entry name" value="HI0933_like_1st"/>
    <property type="match status" value="1"/>
</dbReference>
<dbReference type="PANTHER" id="PTHR42887:SF2">
    <property type="entry name" value="OS12G0638800 PROTEIN"/>
    <property type="match status" value="1"/>
</dbReference>
<dbReference type="RefSeq" id="WP_244165582.1">
    <property type="nucleotide sequence ID" value="NZ_FWWV01000001.1"/>
</dbReference>
<dbReference type="STRING" id="1122938.SAMN05660772_00241"/>
<comment type="cofactor">
    <cofactor evidence="1">
        <name>FAD</name>
        <dbReference type="ChEBI" id="CHEBI:57692"/>
    </cofactor>
</comment>
<protein>
    <recommendedName>
        <fullName evidence="8">Flavoprotein, HI0933 family</fullName>
    </recommendedName>
</protein>
<dbReference type="SUPFAM" id="SSF160996">
    <property type="entry name" value="HI0933 insert domain-like"/>
    <property type="match status" value="1"/>
</dbReference>
<dbReference type="Gene3D" id="2.40.30.10">
    <property type="entry name" value="Translation factors"/>
    <property type="match status" value="1"/>
</dbReference>
<evidence type="ECO:0000256" key="1">
    <source>
        <dbReference type="ARBA" id="ARBA00001974"/>
    </source>
</evidence>
<dbReference type="InterPro" id="IPR055178">
    <property type="entry name" value="RsdA/BaiN/AoA(So)-like_dom"/>
</dbReference>
<dbReference type="AlphaFoldDB" id="A0A1W1UCL7"/>
<feature type="domain" description="RsdA/BaiN/AoA(So)-like insert" evidence="5">
    <location>
        <begin position="205"/>
        <end position="355"/>
    </location>
</feature>
<keyword evidence="2" id="KW-0285">Flavoprotein</keyword>
<dbReference type="PANTHER" id="PTHR42887">
    <property type="entry name" value="OS12G0638800 PROTEIN"/>
    <property type="match status" value="1"/>
</dbReference>
<dbReference type="Gene3D" id="1.10.8.260">
    <property type="entry name" value="HI0933 insert domain-like"/>
    <property type="match status" value="1"/>
</dbReference>
<organism evidence="6 7">
    <name type="scientific">Pasteurella testudinis DSM 23072</name>
    <dbReference type="NCBI Taxonomy" id="1122938"/>
    <lineage>
        <taxon>Bacteria</taxon>
        <taxon>Pseudomonadati</taxon>
        <taxon>Pseudomonadota</taxon>
        <taxon>Gammaproteobacteria</taxon>
        <taxon>Pasteurellales</taxon>
        <taxon>Pasteurellaceae</taxon>
        <taxon>Pasteurella</taxon>
    </lineage>
</organism>
<dbReference type="Gene3D" id="3.50.50.60">
    <property type="entry name" value="FAD/NAD(P)-binding domain"/>
    <property type="match status" value="1"/>
</dbReference>
<feature type="domain" description="RsdA/BaiN/AoA(So)-like Rossmann fold-like" evidence="4">
    <location>
        <begin position="16"/>
        <end position="408"/>
    </location>
</feature>
<reference evidence="7" key="1">
    <citation type="submission" date="2017-04" db="EMBL/GenBank/DDBJ databases">
        <authorList>
            <person name="Varghese N."/>
            <person name="Submissions S."/>
        </authorList>
    </citation>
    <scope>NUCLEOTIDE SEQUENCE [LARGE SCALE GENOMIC DNA]</scope>
    <source>
        <strain evidence="7">DSM 23072</strain>
    </source>
</reference>
<name>A0A1W1UCL7_9PAST</name>
<dbReference type="InterPro" id="IPR004792">
    <property type="entry name" value="BaiN-like"/>
</dbReference>
<evidence type="ECO:0000313" key="7">
    <source>
        <dbReference type="Proteomes" id="UP000192408"/>
    </source>
</evidence>
<dbReference type="Proteomes" id="UP000192408">
    <property type="component" value="Unassembled WGS sequence"/>
</dbReference>
<dbReference type="NCBIfam" id="TIGR00275">
    <property type="entry name" value="aminoacetone oxidase family FAD-binding enzyme"/>
    <property type="match status" value="1"/>
</dbReference>
<evidence type="ECO:0000313" key="6">
    <source>
        <dbReference type="EMBL" id="SMB78809.1"/>
    </source>
</evidence>
<keyword evidence="3" id="KW-0274">FAD</keyword>
<sequence length="413" mass="45621">MMQISAANPSPDHYHDTIIIGAGAAGLFCAGRLGQAGKSVLVLDNGKKIGRKILMAGGGFCNFTNLEVTPQHYLSHNPHFVKSALARYNQWDFIALVAEHGIAYHEKELGQLFCDNSSQDIVDLLLNECRKGNVEIALRQQVQAVERLSDPQAAQVRFRVQRNGEWLACRNLVIASGGLSMPALGASAFGYKVAEQFGLKVISPRAALVPFTWREQDKAYAQLAGVSLAVNVAAQSGNAFHNQMLFTHRGLSGPAMLQISNYWQPKQTLTIDLLPTENISDYLQRLRRQSPNLQLKTALSRVLPKRLVELWLELQQFDDQALAQLSKVRLQQLQQLIHHWQFDPNGTEGYRTAEVTLGGVDTAAISSKTMQVNDIAGLYFIGEVLDVTGWLGGYNFQWAWSSAYVCAEAIAAE</sequence>
<keyword evidence="7" id="KW-1185">Reference proteome</keyword>
<accession>A0A1W1UCL7</accession>
<gene>
    <name evidence="6" type="ORF">SAMN05660772_00241</name>
</gene>
<evidence type="ECO:0008006" key="8">
    <source>
        <dbReference type="Google" id="ProtNLM"/>
    </source>
</evidence>
<evidence type="ECO:0000259" key="5">
    <source>
        <dbReference type="Pfam" id="PF22780"/>
    </source>
</evidence>
<dbReference type="Pfam" id="PF03486">
    <property type="entry name" value="HI0933_like"/>
    <property type="match status" value="1"/>
</dbReference>
<dbReference type="InterPro" id="IPR036188">
    <property type="entry name" value="FAD/NAD-bd_sf"/>
</dbReference>
<proteinExistence type="predicted"/>
<evidence type="ECO:0000256" key="2">
    <source>
        <dbReference type="ARBA" id="ARBA00022630"/>
    </source>
</evidence>
<evidence type="ECO:0000256" key="3">
    <source>
        <dbReference type="ARBA" id="ARBA00022827"/>
    </source>
</evidence>
<dbReference type="PRINTS" id="PR00411">
    <property type="entry name" value="PNDRDTASEI"/>
</dbReference>
<dbReference type="SUPFAM" id="SSF51905">
    <property type="entry name" value="FAD/NAD(P)-binding domain"/>
    <property type="match status" value="1"/>
</dbReference>
<evidence type="ECO:0000259" key="4">
    <source>
        <dbReference type="Pfam" id="PF03486"/>
    </source>
</evidence>